<gene>
    <name evidence="1" type="ORF">GCM10007380_08240</name>
</gene>
<dbReference type="RefSeq" id="WP_087999072.1">
    <property type="nucleotide sequence ID" value="NZ_BMHB01000001.1"/>
</dbReference>
<dbReference type="InterPro" id="IPR043519">
    <property type="entry name" value="NT_sf"/>
</dbReference>
<dbReference type="EMBL" id="BMHB01000001">
    <property type="protein sequence ID" value="GGI11518.1"/>
    <property type="molecule type" value="Genomic_DNA"/>
</dbReference>
<keyword evidence="2" id="KW-1185">Reference proteome</keyword>
<dbReference type="Gene3D" id="3.30.460.10">
    <property type="entry name" value="Beta Polymerase, domain 2"/>
    <property type="match status" value="1"/>
</dbReference>
<dbReference type="Proteomes" id="UP000626244">
    <property type="component" value="Unassembled WGS sequence"/>
</dbReference>
<proteinExistence type="predicted"/>
<dbReference type="Pfam" id="PF04229">
    <property type="entry name" value="GrpB"/>
    <property type="match status" value="1"/>
</dbReference>
<organism evidence="1 2">
    <name type="scientific">Gottfriedia solisilvae</name>
    <dbReference type="NCBI Taxonomy" id="1516104"/>
    <lineage>
        <taxon>Bacteria</taxon>
        <taxon>Bacillati</taxon>
        <taxon>Bacillota</taxon>
        <taxon>Bacilli</taxon>
        <taxon>Bacillales</taxon>
        <taxon>Bacillaceae</taxon>
        <taxon>Gottfriedia</taxon>
    </lineage>
</organism>
<comment type="caution">
    <text evidence="1">The sequence shown here is derived from an EMBL/GenBank/DDBJ whole genome shotgun (WGS) entry which is preliminary data.</text>
</comment>
<dbReference type="PANTHER" id="PTHR34822">
    <property type="entry name" value="GRPB DOMAIN PROTEIN (AFU_ORTHOLOGUE AFUA_1G01530)"/>
    <property type="match status" value="1"/>
</dbReference>
<evidence type="ECO:0000313" key="2">
    <source>
        <dbReference type="Proteomes" id="UP000626244"/>
    </source>
</evidence>
<accession>A0A8J3ADB8</accession>
<evidence type="ECO:0000313" key="1">
    <source>
        <dbReference type="EMBL" id="GGI11518.1"/>
    </source>
</evidence>
<dbReference type="AlphaFoldDB" id="A0A8J3ADB8"/>
<protein>
    <recommendedName>
        <fullName evidence="3">GrpB family protein</fullName>
    </recommendedName>
</protein>
<reference evidence="2" key="1">
    <citation type="journal article" date="2019" name="Int. J. Syst. Evol. Microbiol.">
        <title>The Global Catalogue of Microorganisms (GCM) 10K type strain sequencing project: providing services to taxonomists for standard genome sequencing and annotation.</title>
        <authorList>
            <consortium name="The Broad Institute Genomics Platform"/>
            <consortium name="The Broad Institute Genome Sequencing Center for Infectious Disease"/>
            <person name="Wu L."/>
            <person name="Ma J."/>
        </authorList>
    </citation>
    <scope>NUCLEOTIDE SEQUENCE [LARGE SCALE GENOMIC DNA]</scope>
    <source>
        <strain evidence="2">CGMCC 1.14993</strain>
    </source>
</reference>
<name>A0A8J3ADB8_9BACI</name>
<dbReference type="PANTHER" id="PTHR34822:SF1">
    <property type="entry name" value="GRPB FAMILY PROTEIN"/>
    <property type="match status" value="1"/>
</dbReference>
<evidence type="ECO:0008006" key="3">
    <source>
        <dbReference type="Google" id="ProtNLM"/>
    </source>
</evidence>
<dbReference type="InterPro" id="IPR007344">
    <property type="entry name" value="GrpB/CoaE"/>
</dbReference>
<dbReference type="SUPFAM" id="SSF81301">
    <property type="entry name" value="Nucleotidyltransferase"/>
    <property type="match status" value="1"/>
</dbReference>
<sequence length="165" mass="19355">MEQVSFSDNSLFFEKVEKTFLLHKKLIKKLLPEADVQHVGSTAVPNSLTKGDLDIQVRVTSEQFSISVQTLSALYELNEGSVKTDSFRAFKDDSTDPPIGVQLTIINSEFDFFWKFRDVLLINDKYRKEYDDLKRNFEGKKMHEYREAKNEFFQRIIETPEFKKL</sequence>
<dbReference type="OrthoDB" id="9799092at2"/>